<name>A0A915K8Y8_ROMCU</name>
<reference evidence="2" key="1">
    <citation type="submission" date="2022-11" db="UniProtKB">
        <authorList>
            <consortium name="WormBaseParasite"/>
        </authorList>
    </citation>
    <scope>IDENTIFICATION</scope>
</reference>
<dbReference type="AlphaFoldDB" id="A0A915K8Y8"/>
<evidence type="ECO:0000313" key="2">
    <source>
        <dbReference type="WBParaSite" id="nRc.2.0.1.t34640-RA"/>
    </source>
</evidence>
<dbReference type="WBParaSite" id="nRc.2.0.1.t34640-RA">
    <property type="protein sequence ID" value="nRc.2.0.1.t34640-RA"/>
    <property type="gene ID" value="nRc.2.0.1.g34640"/>
</dbReference>
<evidence type="ECO:0000313" key="1">
    <source>
        <dbReference type="Proteomes" id="UP000887565"/>
    </source>
</evidence>
<sequence length="272" mass="31449">MESTTDIMPTVLLTKNISSKYSLCQALLQSGRQNFRIFRSIDPSQNANFFITSRQSRIVGGDPGVVPLNDIADENRNDNVKREPCDYRMDKKTGEIYFLEINCLPGVFYPRSHYGSADFILDHENKFQFFLENLLKCAWRNFRDEKRRSPIDRVTTVNGPICGFLTSKKILRKSEPIVDLTLLPNRLVNRNEFDRFPDEVRKFFDPTSVPITKNLRLWLYNAGQNRREFEVTAIKRSSSQAEVNCTLDTNLTLVAIRDIAENEMFVLGENFA</sequence>
<organism evidence="1 2">
    <name type="scientific">Romanomermis culicivorax</name>
    <name type="common">Nematode worm</name>
    <dbReference type="NCBI Taxonomy" id="13658"/>
    <lineage>
        <taxon>Eukaryota</taxon>
        <taxon>Metazoa</taxon>
        <taxon>Ecdysozoa</taxon>
        <taxon>Nematoda</taxon>
        <taxon>Enoplea</taxon>
        <taxon>Dorylaimia</taxon>
        <taxon>Mermithida</taxon>
        <taxon>Mermithoidea</taxon>
        <taxon>Mermithidae</taxon>
        <taxon>Romanomermis</taxon>
    </lineage>
</organism>
<dbReference type="Gene3D" id="3.30.470.20">
    <property type="entry name" value="ATP-grasp fold, B domain"/>
    <property type="match status" value="1"/>
</dbReference>
<protein>
    <submittedName>
        <fullName evidence="2">Uncharacterized protein</fullName>
    </submittedName>
</protein>
<keyword evidence="1" id="KW-1185">Reference proteome</keyword>
<accession>A0A915K8Y8</accession>
<proteinExistence type="predicted"/>
<dbReference type="Proteomes" id="UP000887565">
    <property type="component" value="Unplaced"/>
</dbReference>